<dbReference type="GO" id="GO:0003677">
    <property type="term" value="F:DNA binding"/>
    <property type="evidence" value="ECO:0007669"/>
    <property type="project" value="UniProtKB-KW"/>
</dbReference>
<gene>
    <name evidence="6" type="ORF">CSCA_1559</name>
</gene>
<dbReference type="InterPro" id="IPR018490">
    <property type="entry name" value="cNMP-bd_dom_sf"/>
</dbReference>
<keyword evidence="1" id="KW-0805">Transcription regulation</keyword>
<dbReference type="KEGG" id="csq:CSCA_1559"/>
<sequence length="225" mass="26626">MSILKVVEVIEKEKAVYNILKSCPYEILKQWEIFKYKKGKMFLKQGEIYPYFFIIIEGEANIFIMSHNGKRYSQSIYTKGNFIGELEIFNNIPFSCSIEAITDIKLLALKREHFLKWYDMDKNISRYITEQMSFAFYNLSLKSAEDTLYTLRERICNYLLEEYSKSSKTNIKIDKDTLAAQLAVTKRSLNRTFMEFRKEGILEITNSQVFIKDLDKLKNLTKKNI</sequence>
<dbReference type="SUPFAM" id="SSF46785">
    <property type="entry name" value="Winged helix' DNA-binding domain"/>
    <property type="match status" value="1"/>
</dbReference>
<name>A0A0E3M8T7_CLOSL</name>
<keyword evidence="7" id="KW-1185">Reference proteome</keyword>
<dbReference type="AlphaFoldDB" id="A0A0E3M8T7"/>
<dbReference type="InterPro" id="IPR050397">
    <property type="entry name" value="Env_Response_Regulators"/>
</dbReference>
<dbReference type="InterPro" id="IPR036388">
    <property type="entry name" value="WH-like_DNA-bd_sf"/>
</dbReference>
<evidence type="ECO:0000313" key="6">
    <source>
        <dbReference type="EMBL" id="AKA68684.1"/>
    </source>
</evidence>
<dbReference type="GO" id="GO:0005829">
    <property type="term" value="C:cytosol"/>
    <property type="evidence" value="ECO:0007669"/>
    <property type="project" value="TreeGrafter"/>
</dbReference>
<evidence type="ECO:0000256" key="2">
    <source>
        <dbReference type="ARBA" id="ARBA00023125"/>
    </source>
</evidence>
<dbReference type="GO" id="GO:0003700">
    <property type="term" value="F:DNA-binding transcription factor activity"/>
    <property type="evidence" value="ECO:0007669"/>
    <property type="project" value="TreeGrafter"/>
</dbReference>
<dbReference type="CDD" id="cd00038">
    <property type="entry name" value="CAP_ED"/>
    <property type="match status" value="1"/>
</dbReference>
<dbReference type="Pfam" id="PF13545">
    <property type="entry name" value="HTH_Crp_2"/>
    <property type="match status" value="1"/>
</dbReference>
<keyword evidence="2" id="KW-0238">DNA-binding</keyword>
<dbReference type="Pfam" id="PF00027">
    <property type="entry name" value="cNMP_binding"/>
    <property type="match status" value="1"/>
</dbReference>
<dbReference type="InterPro" id="IPR014710">
    <property type="entry name" value="RmlC-like_jellyroll"/>
</dbReference>
<dbReference type="EMBL" id="CP009933">
    <property type="protein sequence ID" value="AKA68684.1"/>
    <property type="molecule type" value="Genomic_DNA"/>
</dbReference>
<dbReference type="InterPro" id="IPR000595">
    <property type="entry name" value="cNMP-bd_dom"/>
</dbReference>
<evidence type="ECO:0000259" key="5">
    <source>
        <dbReference type="PROSITE" id="PS51063"/>
    </source>
</evidence>
<dbReference type="Gene3D" id="2.60.120.10">
    <property type="entry name" value="Jelly Rolls"/>
    <property type="match status" value="1"/>
</dbReference>
<dbReference type="PANTHER" id="PTHR24567">
    <property type="entry name" value="CRP FAMILY TRANSCRIPTIONAL REGULATORY PROTEIN"/>
    <property type="match status" value="1"/>
</dbReference>
<dbReference type="HOGENOM" id="CLU_075053_14_0_9"/>
<dbReference type="InterPro" id="IPR012318">
    <property type="entry name" value="HTH_CRP"/>
</dbReference>
<dbReference type="STRING" id="1548.CSCA_1559"/>
<dbReference type="Gene3D" id="1.10.10.10">
    <property type="entry name" value="Winged helix-like DNA-binding domain superfamily/Winged helix DNA-binding domain"/>
    <property type="match status" value="1"/>
</dbReference>
<dbReference type="PROSITE" id="PS50042">
    <property type="entry name" value="CNMP_BINDING_3"/>
    <property type="match status" value="1"/>
</dbReference>
<feature type="domain" description="Cyclic nucleotide-binding" evidence="4">
    <location>
        <begin position="36"/>
        <end position="114"/>
    </location>
</feature>
<evidence type="ECO:0000313" key="7">
    <source>
        <dbReference type="Proteomes" id="UP000033115"/>
    </source>
</evidence>
<dbReference type="RefSeq" id="WP_029160103.1">
    <property type="nucleotide sequence ID" value="NZ_CP009933.1"/>
</dbReference>
<accession>A0A0E3M8T7</accession>
<keyword evidence="3" id="KW-0804">Transcription</keyword>
<proteinExistence type="predicted"/>
<evidence type="ECO:0000259" key="4">
    <source>
        <dbReference type="PROSITE" id="PS50042"/>
    </source>
</evidence>
<dbReference type="PROSITE" id="PS51063">
    <property type="entry name" value="HTH_CRP_2"/>
    <property type="match status" value="1"/>
</dbReference>
<dbReference type="Proteomes" id="UP000033115">
    <property type="component" value="Chromosome"/>
</dbReference>
<organism evidence="6 7">
    <name type="scientific">Clostridium scatologenes</name>
    <dbReference type="NCBI Taxonomy" id="1548"/>
    <lineage>
        <taxon>Bacteria</taxon>
        <taxon>Bacillati</taxon>
        <taxon>Bacillota</taxon>
        <taxon>Clostridia</taxon>
        <taxon>Eubacteriales</taxon>
        <taxon>Clostridiaceae</taxon>
        <taxon>Clostridium</taxon>
    </lineage>
</organism>
<reference evidence="6 7" key="1">
    <citation type="journal article" date="2015" name="J. Biotechnol.">
        <title>Complete genome sequence of a malodorant-producing acetogen, Clostridium scatologenes ATCC 25775(T).</title>
        <authorList>
            <person name="Zhu Z."/>
            <person name="Guo T."/>
            <person name="Zheng H."/>
            <person name="Song T."/>
            <person name="Ouyang P."/>
            <person name="Xie J."/>
        </authorList>
    </citation>
    <scope>NUCLEOTIDE SEQUENCE [LARGE SCALE GENOMIC DNA]</scope>
    <source>
        <strain evidence="6 7">ATCC 25775</strain>
    </source>
</reference>
<evidence type="ECO:0000256" key="1">
    <source>
        <dbReference type="ARBA" id="ARBA00023015"/>
    </source>
</evidence>
<protein>
    <submittedName>
        <fullName evidence="6">Cyclic nucleotide-binding protein</fullName>
    </submittedName>
</protein>
<feature type="domain" description="HTH crp-type" evidence="5">
    <location>
        <begin position="149"/>
        <end position="215"/>
    </location>
</feature>
<dbReference type="SUPFAM" id="SSF51206">
    <property type="entry name" value="cAMP-binding domain-like"/>
    <property type="match status" value="1"/>
</dbReference>
<evidence type="ECO:0000256" key="3">
    <source>
        <dbReference type="ARBA" id="ARBA00023163"/>
    </source>
</evidence>
<dbReference type="InterPro" id="IPR036390">
    <property type="entry name" value="WH_DNA-bd_sf"/>
</dbReference>
<dbReference type="PANTHER" id="PTHR24567:SF26">
    <property type="entry name" value="REGULATORY PROTEIN YEIL"/>
    <property type="match status" value="1"/>
</dbReference>